<protein>
    <recommendedName>
        <fullName evidence="2">LysM domain-containing protein</fullName>
    </recommendedName>
</protein>
<dbReference type="CDD" id="cd00118">
    <property type="entry name" value="LysM"/>
    <property type="match status" value="1"/>
</dbReference>
<dbReference type="PROSITE" id="PS51782">
    <property type="entry name" value="LYSM"/>
    <property type="match status" value="1"/>
</dbReference>
<evidence type="ECO:0000313" key="3">
    <source>
        <dbReference type="EMBL" id="VAW30527.1"/>
    </source>
</evidence>
<dbReference type="EMBL" id="UOEU01000060">
    <property type="protein sequence ID" value="VAW30527.1"/>
    <property type="molecule type" value="Genomic_DNA"/>
</dbReference>
<dbReference type="SMART" id="SM00257">
    <property type="entry name" value="LysM"/>
    <property type="match status" value="1"/>
</dbReference>
<sequence length="128" mass="13999">MRKIALFILLFSLIAVACTQQPDSEAVDVEANDVEVSQETAEQQEEAPRVEITATPMLPPTYTPEPIGKGGHISPVSTRTIHVVQAGDTMGQIAGKYGIDVKFLADSNRIYNYHLIRVGDIIYIPACE</sequence>
<gene>
    <name evidence="3" type="ORF">MNBD_CHLOROFLEXI01-3785</name>
</gene>
<dbReference type="InterPro" id="IPR036779">
    <property type="entry name" value="LysM_dom_sf"/>
</dbReference>
<dbReference type="PROSITE" id="PS51257">
    <property type="entry name" value="PROKAR_LIPOPROTEIN"/>
    <property type="match status" value="1"/>
</dbReference>
<reference evidence="3" key="1">
    <citation type="submission" date="2018-06" db="EMBL/GenBank/DDBJ databases">
        <authorList>
            <person name="Zhirakovskaya E."/>
        </authorList>
    </citation>
    <scope>NUCLEOTIDE SEQUENCE</scope>
</reference>
<evidence type="ECO:0000256" key="1">
    <source>
        <dbReference type="SAM" id="MobiDB-lite"/>
    </source>
</evidence>
<organism evidence="3">
    <name type="scientific">hydrothermal vent metagenome</name>
    <dbReference type="NCBI Taxonomy" id="652676"/>
    <lineage>
        <taxon>unclassified sequences</taxon>
        <taxon>metagenomes</taxon>
        <taxon>ecological metagenomes</taxon>
    </lineage>
</organism>
<dbReference type="Gene3D" id="3.10.350.10">
    <property type="entry name" value="LysM domain"/>
    <property type="match status" value="1"/>
</dbReference>
<feature type="domain" description="LysM" evidence="2">
    <location>
        <begin position="80"/>
        <end position="124"/>
    </location>
</feature>
<accession>A0A3B0UYH4</accession>
<name>A0A3B0UYH4_9ZZZZ</name>
<evidence type="ECO:0000259" key="2">
    <source>
        <dbReference type="PROSITE" id="PS51782"/>
    </source>
</evidence>
<feature type="region of interest" description="Disordered" evidence="1">
    <location>
        <begin position="33"/>
        <end position="71"/>
    </location>
</feature>
<dbReference type="InterPro" id="IPR018392">
    <property type="entry name" value="LysM"/>
</dbReference>
<dbReference type="AlphaFoldDB" id="A0A3B0UYH4"/>
<dbReference type="Pfam" id="PF01476">
    <property type="entry name" value="LysM"/>
    <property type="match status" value="1"/>
</dbReference>
<dbReference type="SUPFAM" id="SSF54106">
    <property type="entry name" value="LysM domain"/>
    <property type="match status" value="1"/>
</dbReference>
<proteinExistence type="predicted"/>